<reference evidence="15" key="2">
    <citation type="submission" date="2025-08" db="UniProtKB">
        <authorList>
            <consortium name="Ensembl"/>
        </authorList>
    </citation>
    <scope>IDENTIFICATION</scope>
</reference>
<dbReference type="PANTHER" id="PTHR11394">
    <property type="entry name" value="TASTE RECEPTOR TYPE 2"/>
    <property type="match status" value="1"/>
</dbReference>
<proteinExistence type="inferred from homology"/>
<dbReference type="STRING" id="60711.ENSCSAP00000018502"/>
<comment type="similarity">
    <text evidence="2 12">Belongs to the G-protein coupled receptor T2R family.</text>
</comment>
<keyword evidence="4 13" id="KW-0716">Sensory transduction</keyword>
<feature type="transmembrane region" description="Helical" evidence="14">
    <location>
        <begin position="222"/>
        <end position="243"/>
    </location>
</feature>
<dbReference type="BioGRID-ORCS" id="103214997">
    <property type="hits" value="0 hits in 9 CRISPR screens"/>
</dbReference>
<dbReference type="Proteomes" id="UP000029965">
    <property type="component" value="Chromosome 4"/>
</dbReference>
<evidence type="ECO:0000256" key="11">
    <source>
        <dbReference type="ARBA" id="ARBA00023224"/>
    </source>
</evidence>
<dbReference type="AlphaFoldDB" id="A0A0D9SCB3"/>
<evidence type="ECO:0000256" key="8">
    <source>
        <dbReference type="ARBA" id="ARBA00023136"/>
    </source>
</evidence>
<dbReference type="OMA" id="KQRKMIP"/>
<dbReference type="PANTHER" id="PTHR11394:SF149">
    <property type="entry name" value="TASTE RECEPTOR TYPE 2 MEMBER 1"/>
    <property type="match status" value="1"/>
</dbReference>
<dbReference type="eggNOG" id="ENOG502S2SI">
    <property type="taxonomic scope" value="Eukaryota"/>
</dbReference>
<evidence type="ECO:0000256" key="10">
    <source>
        <dbReference type="ARBA" id="ARBA00023180"/>
    </source>
</evidence>
<evidence type="ECO:0000256" key="6">
    <source>
        <dbReference type="ARBA" id="ARBA00022989"/>
    </source>
</evidence>
<dbReference type="GO" id="GO:0004930">
    <property type="term" value="F:G protein-coupled receptor activity"/>
    <property type="evidence" value="ECO:0007669"/>
    <property type="project" value="UniProtKB-KW"/>
</dbReference>
<keyword evidence="11 13" id="KW-0807">Transducer</keyword>
<keyword evidence="6 14" id="KW-1133">Transmembrane helix</keyword>
<dbReference type="SUPFAM" id="SSF81321">
    <property type="entry name" value="Family A G protein-coupled receptor-like"/>
    <property type="match status" value="1"/>
</dbReference>
<keyword evidence="16" id="KW-1185">Reference proteome</keyword>
<feature type="transmembrane region" description="Helical" evidence="14">
    <location>
        <begin position="57"/>
        <end position="87"/>
    </location>
</feature>
<feature type="transmembrane region" description="Helical" evidence="14">
    <location>
        <begin position="130"/>
        <end position="156"/>
    </location>
</feature>
<evidence type="ECO:0000256" key="13">
    <source>
        <dbReference type="RuleBase" id="RU004424"/>
    </source>
</evidence>
<evidence type="ECO:0000256" key="5">
    <source>
        <dbReference type="ARBA" id="ARBA00022692"/>
    </source>
</evidence>
<feature type="transmembrane region" description="Helical" evidence="14">
    <location>
        <begin position="6"/>
        <end position="36"/>
    </location>
</feature>
<keyword evidence="7 13" id="KW-0297">G-protein coupled receptor</keyword>
<keyword evidence="5 13" id="KW-0812">Transmembrane</keyword>
<dbReference type="GeneTree" id="ENSGT01150000286961"/>
<keyword evidence="9 13" id="KW-0675">Receptor</keyword>
<dbReference type="GeneID" id="103214997"/>
<evidence type="ECO:0000256" key="4">
    <source>
        <dbReference type="ARBA" id="ARBA00022606"/>
    </source>
</evidence>
<evidence type="ECO:0000256" key="9">
    <source>
        <dbReference type="ARBA" id="ARBA00023170"/>
    </source>
</evidence>
<dbReference type="EMBL" id="AQIB01112534">
    <property type="status" value="NOT_ANNOTATED_CDS"/>
    <property type="molecule type" value="Genomic_DNA"/>
</dbReference>
<feature type="transmembrane region" description="Helical" evidence="14">
    <location>
        <begin position="258"/>
        <end position="280"/>
    </location>
</feature>
<dbReference type="Pfam" id="PF05296">
    <property type="entry name" value="TAS2R"/>
    <property type="match status" value="1"/>
</dbReference>
<comment type="subcellular location">
    <subcellularLocation>
        <location evidence="1 13">Membrane</location>
        <topology evidence="1 13">Multi-pass membrane protein</topology>
    </subcellularLocation>
</comment>
<keyword evidence="3 13" id="KW-0919">Taste</keyword>
<dbReference type="GO" id="GO:0005886">
    <property type="term" value="C:plasma membrane"/>
    <property type="evidence" value="ECO:0007669"/>
    <property type="project" value="UniProtKB-ARBA"/>
</dbReference>
<feature type="transmembrane region" description="Helical" evidence="14">
    <location>
        <begin position="93"/>
        <end position="118"/>
    </location>
</feature>
<accession>A0A0D9SCB3</accession>
<evidence type="ECO:0000256" key="3">
    <source>
        <dbReference type="ARBA" id="ARBA00022480"/>
    </source>
</evidence>
<reference evidence="15" key="3">
    <citation type="submission" date="2025-09" db="UniProtKB">
        <authorList>
            <consortium name="Ensembl"/>
        </authorList>
    </citation>
    <scope>IDENTIFICATION</scope>
</reference>
<dbReference type="GO" id="GO:0033038">
    <property type="term" value="F:bitter taste receptor activity"/>
    <property type="evidence" value="ECO:0007669"/>
    <property type="project" value="Ensembl"/>
</dbReference>
<evidence type="ECO:0000256" key="7">
    <source>
        <dbReference type="ARBA" id="ARBA00023040"/>
    </source>
</evidence>
<dbReference type="CDD" id="cd15016">
    <property type="entry name" value="7tm_TAS2R1"/>
    <property type="match status" value="1"/>
</dbReference>
<dbReference type="Gene3D" id="1.20.1070.10">
    <property type="entry name" value="Rhodopsin 7-helix transmembrane proteins"/>
    <property type="match status" value="1"/>
</dbReference>
<name>A0A0D9SCB3_CHLSB</name>
<sequence length="299" mass="34134">MLESHLIIYFLLAVIQFLLGTFTNGIIVVVNGIDLIKHRKMAPLDLLLSCLAVSRIFLQLFIFYINVVVIFLIEFITCSASCAFLVFVNELELWLATWLGVFYCAKVASVPHPLFIWLKMRISKSVPWMILGSLLYVSMICIFHIKYTGFMVPYFLRNLFFQNATIQTEVKQAIQIFSFVAELLVPLLIFLVAVLLLIFSLGRHTRQMRNTVAGSRVPGRGAHISALLSILSFLILYISHYLIKTFLSSLKFHVKRFVFLFCILVIGTYPSGHSLILILGNPKLKQNTKKFLCHSKCCQ</sequence>
<dbReference type="FunFam" id="1.20.1070.10:FF:000055">
    <property type="entry name" value="Taste receptor type 2"/>
    <property type="match status" value="1"/>
</dbReference>
<evidence type="ECO:0000256" key="14">
    <source>
        <dbReference type="SAM" id="Phobius"/>
    </source>
</evidence>
<dbReference type="InterPro" id="IPR007960">
    <property type="entry name" value="TAS2R"/>
</dbReference>
<evidence type="ECO:0000256" key="2">
    <source>
        <dbReference type="ARBA" id="ARBA00007376"/>
    </source>
</evidence>
<keyword evidence="10" id="KW-0325">Glycoprotein</keyword>
<dbReference type="jPOST" id="A0A0D9SCB3"/>
<dbReference type="Ensembl" id="ENSCSAT00000019077.1">
    <property type="protein sequence ID" value="ENSCSAP00000018502.1"/>
    <property type="gene ID" value="ENSCSAG00000018987.1"/>
</dbReference>
<evidence type="ECO:0000256" key="12">
    <source>
        <dbReference type="RuleBase" id="RU004423"/>
    </source>
</evidence>
<evidence type="ECO:0000313" key="15">
    <source>
        <dbReference type="Ensembl" id="ENSCSAP00000018502.1"/>
    </source>
</evidence>
<evidence type="ECO:0000256" key="1">
    <source>
        <dbReference type="ARBA" id="ARBA00004141"/>
    </source>
</evidence>
<feature type="transmembrane region" description="Helical" evidence="14">
    <location>
        <begin position="176"/>
        <end position="201"/>
    </location>
</feature>
<reference evidence="15 16" key="1">
    <citation type="submission" date="2014-03" db="EMBL/GenBank/DDBJ databases">
        <authorList>
            <person name="Warren W."/>
            <person name="Wilson R.K."/>
        </authorList>
    </citation>
    <scope>NUCLEOTIDE SEQUENCE</scope>
</reference>
<dbReference type="CTD" id="50834"/>
<gene>
    <name evidence="15" type="primary">TAS2R1</name>
</gene>
<keyword evidence="8 13" id="KW-0472">Membrane</keyword>
<evidence type="ECO:0000313" key="16">
    <source>
        <dbReference type="Proteomes" id="UP000029965"/>
    </source>
</evidence>
<dbReference type="RefSeq" id="XP_072870940.1">
    <property type="nucleotide sequence ID" value="XM_073014839.1"/>
</dbReference>
<protein>
    <recommendedName>
        <fullName evidence="13">Taste receptor type 2</fullName>
    </recommendedName>
</protein>
<organism evidence="15 16">
    <name type="scientific">Chlorocebus sabaeus</name>
    <name type="common">Green monkey</name>
    <name type="synonym">Simia sabaea</name>
    <dbReference type="NCBI Taxonomy" id="60711"/>
    <lineage>
        <taxon>Eukaryota</taxon>
        <taxon>Metazoa</taxon>
        <taxon>Chordata</taxon>
        <taxon>Craniata</taxon>
        <taxon>Vertebrata</taxon>
        <taxon>Euteleostomi</taxon>
        <taxon>Mammalia</taxon>
        <taxon>Eutheria</taxon>
        <taxon>Euarchontoglires</taxon>
        <taxon>Primates</taxon>
        <taxon>Haplorrhini</taxon>
        <taxon>Catarrhini</taxon>
        <taxon>Cercopithecidae</taxon>
        <taxon>Cercopithecinae</taxon>
        <taxon>Chlorocebus</taxon>
    </lineage>
</organism>
<dbReference type="KEGG" id="csab:103214997"/>